<evidence type="ECO:0000313" key="2">
    <source>
        <dbReference type="Proteomes" id="UP000027730"/>
    </source>
</evidence>
<accession>A0A074WAR4</accession>
<feature type="non-terminal residue" evidence="1">
    <location>
        <position position="1"/>
    </location>
</feature>
<evidence type="ECO:0000313" key="1">
    <source>
        <dbReference type="EMBL" id="KEQ70038.1"/>
    </source>
</evidence>
<organism evidence="1 2">
    <name type="scientific">Aureobasidium namibiae CBS 147.97</name>
    <dbReference type="NCBI Taxonomy" id="1043004"/>
    <lineage>
        <taxon>Eukaryota</taxon>
        <taxon>Fungi</taxon>
        <taxon>Dikarya</taxon>
        <taxon>Ascomycota</taxon>
        <taxon>Pezizomycotina</taxon>
        <taxon>Dothideomycetes</taxon>
        <taxon>Dothideomycetidae</taxon>
        <taxon>Dothideales</taxon>
        <taxon>Saccotheciaceae</taxon>
        <taxon>Aureobasidium</taxon>
    </lineage>
</organism>
<gene>
    <name evidence="1" type="ORF">M436DRAFT_55047</name>
</gene>
<reference evidence="1 2" key="1">
    <citation type="journal article" date="2014" name="BMC Genomics">
        <title>Genome sequencing of four Aureobasidium pullulans varieties: biotechnological potential, stress tolerance, and description of new species.</title>
        <authorList>
            <person name="Gostin Ar C."/>
            <person name="Ohm R.A."/>
            <person name="Kogej T."/>
            <person name="Sonjak S."/>
            <person name="Turk M."/>
            <person name="Zajc J."/>
            <person name="Zalar P."/>
            <person name="Grube M."/>
            <person name="Sun H."/>
            <person name="Han J."/>
            <person name="Sharma A."/>
            <person name="Chiniquy J."/>
            <person name="Ngan C.Y."/>
            <person name="Lipzen A."/>
            <person name="Barry K."/>
            <person name="Grigoriev I.V."/>
            <person name="Gunde-Cimerman N."/>
        </authorList>
    </citation>
    <scope>NUCLEOTIDE SEQUENCE [LARGE SCALE GENOMIC DNA]</scope>
    <source>
        <strain evidence="1 2">CBS 147.97</strain>
    </source>
</reference>
<proteinExistence type="predicted"/>
<dbReference type="Proteomes" id="UP000027730">
    <property type="component" value="Unassembled WGS sequence"/>
</dbReference>
<protein>
    <submittedName>
        <fullName evidence="1">Uncharacterized protein</fullName>
    </submittedName>
</protein>
<dbReference type="AlphaFoldDB" id="A0A074WAR4"/>
<dbReference type="RefSeq" id="XP_013424116.1">
    <property type="nucleotide sequence ID" value="XM_013568662.1"/>
</dbReference>
<keyword evidence="2" id="KW-1185">Reference proteome</keyword>
<dbReference type="HOGENOM" id="CLU_1953877_0_0_1"/>
<dbReference type="EMBL" id="KL584719">
    <property type="protein sequence ID" value="KEQ70038.1"/>
    <property type="molecule type" value="Genomic_DNA"/>
</dbReference>
<dbReference type="GeneID" id="25412051"/>
<sequence length="129" mass="14655">KRTAAGIPTWSPTVVLICRSTAYVWQSGRDAQFSADCGRTCNQLCSLRIYHSTNYWRLTEGVDPLRYPTLEADLKAKLVAQRTLSATRTSHSALKSFELNLGLYSRQDCRSSRQLNPRTEFSLRESYTS</sequence>
<name>A0A074WAR4_9PEZI</name>